<evidence type="ECO:0000313" key="2">
    <source>
        <dbReference type="EMBL" id="TWI08477.1"/>
    </source>
</evidence>
<dbReference type="SUPFAM" id="SSF56112">
    <property type="entry name" value="Protein kinase-like (PK-like)"/>
    <property type="match status" value="1"/>
</dbReference>
<evidence type="ECO:0000313" key="3">
    <source>
        <dbReference type="Proteomes" id="UP000317176"/>
    </source>
</evidence>
<gene>
    <name evidence="2" type="ORF">IQ17_01296</name>
</gene>
<dbReference type="Pfam" id="PF01636">
    <property type="entry name" value="APH"/>
    <property type="match status" value="1"/>
</dbReference>
<dbReference type="InterPro" id="IPR011009">
    <property type="entry name" value="Kinase-like_dom_sf"/>
</dbReference>
<name>A0A562LLI1_9BRAD</name>
<dbReference type="Gene3D" id="3.30.200.20">
    <property type="entry name" value="Phosphorylase Kinase, domain 1"/>
    <property type="match status" value="1"/>
</dbReference>
<dbReference type="AlphaFoldDB" id="A0A562LLI1"/>
<organism evidence="2 3">
    <name type="scientific">Bradyrhizobium daqingense</name>
    <dbReference type="NCBI Taxonomy" id="993502"/>
    <lineage>
        <taxon>Bacteria</taxon>
        <taxon>Pseudomonadati</taxon>
        <taxon>Pseudomonadota</taxon>
        <taxon>Alphaproteobacteria</taxon>
        <taxon>Hyphomicrobiales</taxon>
        <taxon>Nitrobacteraceae</taxon>
        <taxon>Bradyrhizobium</taxon>
    </lineage>
</organism>
<dbReference type="PANTHER" id="PTHR21310:SF40">
    <property type="entry name" value="AMINOGLYCOSIDE PHOSPHOTRANSFERASE DOMAIN-CONTAINING PROTEIN-RELATED"/>
    <property type="match status" value="1"/>
</dbReference>
<dbReference type="PANTHER" id="PTHR21310">
    <property type="entry name" value="AMINOGLYCOSIDE PHOSPHOTRANSFERASE-RELATED-RELATED"/>
    <property type="match status" value="1"/>
</dbReference>
<dbReference type="EMBL" id="VLKL01000003">
    <property type="protein sequence ID" value="TWI08477.1"/>
    <property type="molecule type" value="Genomic_DNA"/>
</dbReference>
<keyword evidence="3" id="KW-1185">Reference proteome</keyword>
<dbReference type="RefSeq" id="WP_167520290.1">
    <property type="nucleotide sequence ID" value="NZ_CP088014.1"/>
</dbReference>
<feature type="domain" description="Aminoglycoside phosphotransferase" evidence="1">
    <location>
        <begin position="27"/>
        <end position="270"/>
    </location>
</feature>
<protein>
    <recommendedName>
        <fullName evidence="1">Aminoglycoside phosphotransferase domain-containing protein</fullName>
    </recommendedName>
</protein>
<evidence type="ECO:0000259" key="1">
    <source>
        <dbReference type="Pfam" id="PF01636"/>
    </source>
</evidence>
<proteinExistence type="predicted"/>
<sequence length="345" mass="37835">MSEPDISAQDAISIGSRLAGARVAAAQPARSGGNNRVFRLEMAQGPPLALKHYPSDGRDRLGQEYDALSFLARHDITSTPRPIAKDADAFCALYQWFDGEAAVLCPQDDDADQLADFLIELQKLRNAEGAQILRNASASIFSPEAAIAQYEQRLDGLRHASQDQPELRAFVEGSLVPSTAIAIGQLRRRYAELGRDPAADLAPAHRALSPSDFGLHNALRANDGRLRFIDFEYFGWDDPVKLLSDTAIHPGSDLPEASANRLIERLSRAFAAGDDAFAIRRDVLYPVFGAIWCLIVLNAYLPESRSRRALAAQGGDLTVRLAGQLDKARRLHQTICQRDPDLTPR</sequence>
<dbReference type="InterPro" id="IPR002575">
    <property type="entry name" value="Aminoglycoside_PTrfase"/>
</dbReference>
<dbReference type="InterPro" id="IPR051678">
    <property type="entry name" value="AGP_Transferase"/>
</dbReference>
<reference evidence="2 3" key="1">
    <citation type="journal article" date="2015" name="Stand. Genomic Sci.">
        <title>Genomic Encyclopedia of Bacterial and Archaeal Type Strains, Phase III: the genomes of soil and plant-associated and newly described type strains.</title>
        <authorList>
            <person name="Whitman W.B."/>
            <person name="Woyke T."/>
            <person name="Klenk H.P."/>
            <person name="Zhou Y."/>
            <person name="Lilburn T.G."/>
            <person name="Beck B.J."/>
            <person name="De Vos P."/>
            <person name="Vandamme P."/>
            <person name="Eisen J.A."/>
            <person name="Garrity G."/>
            <person name="Hugenholtz P."/>
            <person name="Kyrpides N.C."/>
        </authorList>
    </citation>
    <scope>NUCLEOTIDE SEQUENCE [LARGE SCALE GENOMIC DNA]</scope>
    <source>
        <strain evidence="2 3">CGMCC 1.10947</strain>
    </source>
</reference>
<accession>A0A562LLI1</accession>
<comment type="caution">
    <text evidence="2">The sequence shown here is derived from an EMBL/GenBank/DDBJ whole genome shotgun (WGS) entry which is preliminary data.</text>
</comment>
<dbReference type="Proteomes" id="UP000317176">
    <property type="component" value="Unassembled WGS sequence"/>
</dbReference>